<keyword evidence="3" id="KW-1185">Reference proteome</keyword>
<name>A0A7X2N161_9FIRM</name>
<feature type="transmembrane region" description="Helical" evidence="1">
    <location>
        <begin position="34"/>
        <end position="57"/>
    </location>
</feature>
<dbReference type="Proteomes" id="UP000470082">
    <property type="component" value="Unassembled WGS sequence"/>
</dbReference>
<dbReference type="Pfam" id="PF10066">
    <property type="entry name" value="DUF2304"/>
    <property type="match status" value="1"/>
</dbReference>
<reference evidence="2 3" key="1">
    <citation type="submission" date="2019-08" db="EMBL/GenBank/DDBJ databases">
        <title>In-depth cultivation of the pig gut microbiome towards novel bacterial diversity and tailored functional studies.</title>
        <authorList>
            <person name="Wylensek D."/>
            <person name="Hitch T.C.A."/>
            <person name="Clavel T."/>
        </authorList>
    </citation>
    <scope>NUCLEOTIDE SEQUENCE [LARGE SCALE GENOMIC DNA]</scope>
    <source>
        <strain evidence="2 3">LKV-178-WT-2G</strain>
    </source>
</reference>
<sequence>MSFKLQLVFIFASLITFLFVIKKIQKHGLNIDDAIIWILWSIGLLIISVFPQIPSWISKELGFMSTSNFIFCVFIFFLYIMLFTQTAQISKLKEKQKELIQKLSIKEYEEKKGENE</sequence>
<keyword evidence="1" id="KW-1133">Transmembrane helix</keyword>
<accession>A0A7X2N161</accession>
<dbReference type="AlphaFoldDB" id="A0A7X2N161"/>
<dbReference type="RefSeq" id="WP_154459013.1">
    <property type="nucleotide sequence ID" value="NZ_VUMM01000001.1"/>
</dbReference>
<evidence type="ECO:0000313" key="3">
    <source>
        <dbReference type="Proteomes" id="UP000470082"/>
    </source>
</evidence>
<organism evidence="2 3">
    <name type="scientific">Floccifex porci</name>
    <dbReference type="NCBI Taxonomy" id="2606629"/>
    <lineage>
        <taxon>Bacteria</taxon>
        <taxon>Bacillati</taxon>
        <taxon>Bacillota</taxon>
        <taxon>Erysipelotrichia</taxon>
        <taxon>Erysipelotrichales</taxon>
        <taxon>Erysipelotrichaceae</taxon>
        <taxon>Floccifex</taxon>
    </lineage>
</organism>
<comment type="caution">
    <text evidence="2">The sequence shown here is derived from an EMBL/GenBank/DDBJ whole genome shotgun (WGS) entry which is preliminary data.</text>
</comment>
<evidence type="ECO:0000256" key="1">
    <source>
        <dbReference type="SAM" id="Phobius"/>
    </source>
</evidence>
<feature type="transmembrane region" description="Helical" evidence="1">
    <location>
        <begin position="63"/>
        <end position="83"/>
    </location>
</feature>
<keyword evidence="1" id="KW-0472">Membrane</keyword>
<feature type="transmembrane region" description="Helical" evidence="1">
    <location>
        <begin position="6"/>
        <end position="22"/>
    </location>
</feature>
<dbReference type="InterPro" id="IPR019277">
    <property type="entry name" value="DUF2304"/>
</dbReference>
<gene>
    <name evidence="2" type="ORF">FYJ50_00150</name>
</gene>
<proteinExistence type="predicted"/>
<keyword evidence="1" id="KW-0812">Transmembrane</keyword>
<dbReference type="EMBL" id="VUMM01000001">
    <property type="protein sequence ID" value="MSS00538.1"/>
    <property type="molecule type" value="Genomic_DNA"/>
</dbReference>
<evidence type="ECO:0000313" key="2">
    <source>
        <dbReference type="EMBL" id="MSS00538.1"/>
    </source>
</evidence>
<protein>
    <submittedName>
        <fullName evidence="2">DUF2304 domain-containing protein</fullName>
    </submittedName>
</protein>